<keyword evidence="7" id="KW-0808">Transferase</keyword>
<dbReference type="FunFam" id="3.80.10.10:FF:000041">
    <property type="entry name" value="LRR receptor-like serine/threonine-protein kinase ERECTA"/>
    <property type="match status" value="1"/>
</dbReference>
<evidence type="ECO:0000256" key="2">
    <source>
        <dbReference type="ARBA" id="ARBA00022614"/>
    </source>
</evidence>
<comment type="caution">
    <text evidence="7">The sequence shown here is derived from an EMBL/GenBank/DDBJ whole genome shotgun (WGS) entry which is preliminary data.</text>
</comment>
<dbReference type="AlphaFoldDB" id="A0A396J9N3"/>
<dbReference type="Gene3D" id="3.80.10.10">
    <property type="entry name" value="Ribonuclease Inhibitor"/>
    <property type="match status" value="1"/>
</dbReference>
<dbReference type="GO" id="GO:0016020">
    <property type="term" value="C:membrane"/>
    <property type="evidence" value="ECO:0007669"/>
    <property type="project" value="UniProtKB-SubCell"/>
</dbReference>
<organism evidence="7">
    <name type="scientific">Medicago truncatula</name>
    <name type="common">Barrel medic</name>
    <name type="synonym">Medicago tribuloides</name>
    <dbReference type="NCBI Taxonomy" id="3880"/>
    <lineage>
        <taxon>Eukaryota</taxon>
        <taxon>Viridiplantae</taxon>
        <taxon>Streptophyta</taxon>
        <taxon>Embryophyta</taxon>
        <taxon>Tracheophyta</taxon>
        <taxon>Spermatophyta</taxon>
        <taxon>Magnoliopsida</taxon>
        <taxon>eudicotyledons</taxon>
        <taxon>Gunneridae</taxon>
        <taxon>Pentapetalae</taxon>
        <taxon>rosids</taxon>
        <taxon>fabids</taxon>
        <taxon>Fabales</taxon>
        <taxon>Fabaceae</taxon>
        <taxon>Papilionoideae</taxon>
        <taxon>50 kb inversion clade</taxon>
        <taxon>NPAAA clade</taxon>
        <taxon>Hologalegina</taxon>
        <taxon>IRL clade</taxon>
        <taxon>Trifolieae</taxon>
        <taxon>Medicago</taxon>
    </lineage>
</organism>
<keyword evidence="4" id="KW-0677">Repeat</keyword>
<dbReference type="Proteomes" id="UP000265566">
    <property type="component" value="Chromosome 2"/>
</dbReference>
<evidence type="ECO:0000256" key="6">
    <source>
        <dbReference type="ARBA" id="ARBA00023180"/>
    </source>
</evidence>
<keyword evidence="7" id="KW-0418">Kinase</keyword>
<dbReference type="PANTHER" id="PTHR48056:SF78">
    <property type="entry name" value="PROTEIN KINASE DOMAIN-CONTAINING PROTEIN"/>
    <property type="match status" value="1"/>
</dbReference>
<gene>
    <name evidence="7" type="ORF">MtrunA17_Chr2g0314891</name>
</gene>
<dbReference type="InterPro" id="IPR032675">
    <property type="entry name" value="LRR_dom_sf"/>
</dbReference>
<dbReference type="Gramene" id="rna10988">
    <property type="protein sequence ID" value="RHN74860.1"/>
    <property type="gene ID" value="gene10988"/>
</dbReference>
<evidence type="ECO:0000256" key="4">
    <source>
        <dbReference type="ARBA" id="ARBA00022737"/>
    </source>
</evidence>
<comment type="subcellular location">
    <subcellularLocation>
        <location evidence="1">Membrane</location>
    </subcellularLocation>
</comment>
<evidence type="ECO:0000256" key="1">
    <source>
        <dbReference type="ARBA" id="ARBA00004370"/>
    </source>
</evidence>
<sequence>MQGSGLSGPVPSGISYLKNLTDLRISDLKGSDSHFPQLMNLKNLETLILRSCNLIGTVPEYLGDITSLRSLDLSFNKLSGQIPNTLGGLENINILYLTGNLFTGPLPNWIARPDYTDLSYNNLSIENPEQLTCQQGTLGMVACLGNNGCPKSKLILHGFPSDSSFQFIYFFKGGM</sequence>
<evidence type="ECO:0000256" key="3">
    <source>
        <dbReference type="ARBA" id="ARBA00022729"/>
    </source>
</evidence>
<dbReference type="EMBL" id="PSQE01000002">
    <property type="protein sequence ID" value="RHN74860.1"/>
    <property type="molecule type" value="Genomic_DNA"/>
</dbReference>
<dbReference type="InterPro" id="IPR050647">
    <property type="entry name" value="Plant_LRR-RLKs"/>
</dbReference>
<keyword evidence="3" id="KW-0732">Signal</keyword>
<dbReference type="EC" id="2.7.11.1" evidence="7"/>
<dbReference type="SUPFAM" id="SSF52058">
    <property type="entry name" value="L domain-like"/>
    <property type="match status" value="1"/>
</dbReference>
<name>A0A396J9N3_MEDTR</name>
<keyword evidence="5" id="KW-0472">Membrane</keyword>
<keyword evidence="2" id="KW-0433">Leucine-rich repeat</keyword>
<dbReference type="Pfam" id="PF13855">
    <property type="entry name" value="LRR_8"/>
    <property type="match status" value="1"/>
</dbReference>
<proteinExistence type="predicted"/>
<evidence type="ECO:0000313" key="7">
    <source>
        <dbReference type="EMBL" id="RHN74860.1"/>
    </source>
</evidence>
<keyword evidence="6" id="KW-0325">Glycoprotein</keyword>
<protein>
    <submittedName>
        <fullName evidence="7">Putative non-specific serine/threonine protein kinase</fullName>
        <ecNumber evidence="7">2.7.11.1</ecNumber>
    </submittedName>
</protein>
<reference evidence="7" key="1">
    <citation type="journal article" date="2018" name="Nat. Plants">
        <title>Whole-genome landscape of Medicago truncatula symbiotic genes.</title>
        <authorList>
            <person name="Pecrix Y."/>
            <person name="Gamas P."/>
            <person name="Carrere S."/>
        </authorList>
    </citation>
    <scope>NUCLEOTIDE SEQUENCE</scope>
    <source>
        <tissue evidence="7">Leaves</tissue>
    </source>
</reference>
<keyword evidence="7" id="KW-0723">Serine/threonine-protein kinase</keyword>
<dbReference type="PANTHER" id="PTHR48056">
    <property type="entry name" value="LRR RECEPTOR-LIKE SERINE/THREONINE-PROTEIN KINASE-RELATED"/>
    <property type="match status" value="1"/>
</dbReference>
<dbReference type="InterPro" id="IPR001611">
    <property type="entry name" value="Leu-rich_rpt"/>
</dbReference>
<evidence type="ECO:0000256" key="5">
    <source>
        <dbReference type="ARBA" id="ARBA00023136"/>
    </source>
</evidence>
<dbReference type="GO" id="GO:0004674">
    <property type="term" value="F:protein serine/threonine kinase activity"/>
    <property type="evidence" value="ECO:0007669"/>
    <property type="project" value="UniProtKB-KW"/>
</dbReference>
<accession>A0A396J9N3</accession>